<dbReference type="STRING" id="4536.A0A0E0HR77"/>
<evidence type="ECO:0000256" key="6">
    <source>
        <dbReference type="SAM" id="MobiDB-lite"/>
    </source>
</evidence>
<keyword evidence="9" id="KW-1185">Reference proteome</keyword>
<dbReference type="InterPro" id="IPR015655">
    <property type="entry name" value="PP2C"/>
</dbReference>
<evidence type="ECO:0000256" key="3">
    <source>
        <dbReference type="ARBA" id="ARBA00022912"/>
    </source>
</evidence>
<evidence type="ECO:0000259" key="7">
    <source>
        <dbReference type="PROSITE" id="PS51746"/>
    </source>
</evidence>
<evidence type="ECO:0000313" key="9">
    <source>
        <dbReference type="Proteomes" id="UP000006591"/>
    </source>
</evidence>
<evidence type="ECO:0000256" key="5">
    <source>
        <dbReference type="ARBA" id="ARBA00048336"/>
    </source>
</evidence>
<dbReference type="Gramene" id="ONIVA06G18590.1">
    <property type="protein sequence ID" value="ONIVA06G18590.1"/>
    <property type="gene ID" value="ONIVA06G18590"/>
</dbReference>
<dbReference type="SMART" id="SM00332">
    <property type="entry name" value="PP2Cc"/>
    <property type="match status" value="1"/>
</dbReference>
<dbReference type="HOGENOM" id="CLU_967646_0_0_1"/>
<organism evidence="8">
    <name type="scientific">Oryza nivara</name>
    <name type="common">Indian wild rice</name>
    <name type="synonym">Oryza sativa f. spontanea</name>
    <dbReference type="NCBI Taxonomy" id="4536"/>
    <lineage>
        <taxon>Eukaryota</taxon>
        <taxon>Viridiplantae</taxon>
        <taxon>Streptophyta</taxon>
        <taxon>Embryophyta</taxon>
        <taxon>Tracheophyta</taxon>
        <taxon>Spermatophyta</taxon>
        <taxon>Magnoliopsida</taxon>
        <taxon>Liliopsida</taxon>
        <taxon>Poales</taxon>
        <taxon>Poaceae</taxon>
        <taxon>BOP clade</taxon>
        <taxon>Oryzoideae</taxon>
        <taxon>Oryzeae</taxon>
        <taxon>Oryzinae</taxon>
        <taxon>Oryza</taxon>
    </lineage>
</organism>
<dbReference type="EC" id="3.1.3.16" evidence="1"/>
<dbReference type="EnsemblPlants" id="ONIVA06G18590.1">
    <property type="protein sequence ID" value="ONIVA06G18590.1"/>
    <property type="gene ID" value="ONIVA06G18590"/>
</dbReference>
<feature type="region of interest" description="Disordered" evidence="6">
    <location>
        <begin position="38"/>
        <end position="71"/>
    </location>
</feature>
<reference evidence="8" key="2">
    <citation type="submission" date="2018-04" db="EMBL/GenBank/DDBJ databases">
        <title>OnivRS2 (Oryza nivara Reference Sequence Version 2).</title>
        <authorList>
            <person name="Zhang J."/>
            <person name="Kudrna D."/>
            <person name="Lee S."/>
            <person name="Talag J."/>
            <person name="Rajasekar S."/>
            <person name="Welchert J."/>
            <person name="Hsing Y.-I."/>
            <person name="Wing R.A."/>
        </authorList>
    </citation>
    <scope>NUCLEOTIDE SEQUENCE [LARGE SCALE GENOMIC DNA]</scope>
    <source>
        <strain evidence="8">SL10</strain>
    </source>
</reference>
<dbReference type="eggNOG" id="KOG0698">
    <property type="taxonomic scope" value="Eukaryota"/>
</dbReference>
<dbReference type="InterPro" id="IPR001932">
    <property type="entry name" value="PPM-type_phosphatase-like_dom"/>
</dbReference>
<comment type="catalytic activity">
    <reaction evidence="4">
        <text>O-phospho-L-seryl-[protein] + H2O = L-seryl-[protein] + phosphate</text>
        <dbReference type="Rhea" id="RHEA:20629"/>
        <dbReference type="Rhea" id="RHEA-COMP:9863"/>
        <dbReference type="Rhea" id="RHEA-COMP:11604"/>
        <dbReference type="ChEBI" id="CHEBI:15377"/>
        <dbReference type="ChEBI" id="CHEBI:29999"/>
        <dbReference type="ChEBI" id="CHEBI:43474"/>
        <dbReference type="ChEBI" id="CHEBI:83421"/>
        <dbReference type="EC" id="3.1.3.16"/>
    </reaction>
</comment>
<feature type="domain" description="PPM-type phosphatase" evidence="7">
    <location>
        <begin position="83"/>
        <end position="257"/>
    </location>
</feature>
<dbReference type="OMA" id="CVDEGGH"/>
<keyword evidence="3" id="KW-0904">Protein phosphatase</keyword>
<dbReference type="Gene3D" id="3.60.40.10">
    <property type="entry name" value="PPM-type phosphatase domain"/>
    <property type="match status" value="1"/>
</dbReference>
<evidence type="ECO:0000256" key="1">
    <source>
        <dbReference type="ARBA" id="ARBA00013081"/>
    </source>
</evidence>
<sequence length="257" mass="27033">MRRRRAAGAVWLAVPGHGVASGDGKITRLLASSIEGARGEEAAGRSGGGREVEGGGGCVDEGGHDEEASGEQWRGQVVVVVKRHGAASVVGRRRETKDIASLREAFTAPVDGEVEDLDVAAARCDFYGVFNGHGCSHVADACRERMHELVAEEMGTRAAPREPASWTGAMERSFARMDAEVIAGCRAESGSCRCKGWKCDHMGSTTVVAIVEESHVIVANCGDSSVMLRRDGAPVPEVTVTDRSDGNECLILASDGL</sequence>
<feature type="compositionally biased region" description="Basic and acidic residues" evidence="6">
    <location>
        <begin position="38"/>
        <end position="53"/>
    </location>
</feature>
<dbReference type="SUPFAM" id="SSF81606">
    <property type="entry name" value="PP2C-like"/>
    <property type="match status" value="1"/>
</dbReference>
<dbReference type="InterPro" id="IPR036457">
    <property type="entry name" value="PPM-type-like_dom_sf"/>
</dbReference>
<name>A0A0E0HR77_ORYNI</name>
<comment type="catalytic activity">
    <reaction evidence="5">
        <text>O-phospho-L-threonyl-[protein] + H2O = L-threonyl-[protein] + phosphate</text>
        <dbReference type="Rhea" id="RHEA:47004"/>
        <dbReference type="Rhea" id="RHEA-COMP:11060"/>
        <dbReference type="Rhea" id="RHEA-COMP:11605"/>
        <dbReference type="ChEBI" id="CHEBI:15377"/>
        <dbReference type="ChEBI" id="CHEBI:30013"/>
        <dbReference type="ChEBI" id="CHEBI:43474"/>
        <dbReference type="ChEBI" id="CHEBI:61977"/>
        <dbReference type="EC" id="3.1.3.16"/>
    </reaction>
</comment>
<evidence type="ECO:0000313" key="8">
    <source>
        <dbReference type="EnsemblPlants" id="ONIVA06G18590.1"/>
    </source>
</evidence>
<dbReference type="GO" id="GO:0004722">
    <property type="term" value="F:protein serine/threonine phosphatase activity"/>
    <property type="evidence" value="ECO:0007669"/>
    <property type="project" value="UniProtKB-EC"/>
</dbReference>
<keyword evidence="2" id="KW-0378">Hydrolase</keyword>
<dbReference type="PANTHER" id="PTHR47992">
    <property type="entry name" value="PROTEIN PHOSPHATASE"/>
    <property type="match status" value="1"/>
</dbReference>
<dbReference type="Pfam" id="PF00481">
    <property type="entry name" value="PP2C"/>
    <property type="match status" value="1"/>
</dbReference>
<dbReference type="Proteomes" id="UP000006591">
    <property type="component" value="Chromosome 6"/>
</dbReference>
<dbReference type="CDD" id="cd00143">
    <property type="entry name" value="PP2Cc"/>
    <property type="match status" value="1"/>
</dbReference>
<evidence type="ECO:0000256" key="4">
    <source>
        <dbReference type="ARBA" id="ARBA00047761"/>
    </source>
</evidence>
<reference evidence="8" key="1">
    <citation type="submission" date="2015-04" db="UniProtKB">
        <authorList>
            <consortium name="EnsemblPlants"/>
        </authorList>
    </citation>
    <scope>IDENTIFICATION</scope>
    <source>
        <strain evidence="8">SL10</strain>
    </source>
</reference>
<dbReference type="AlphaFoldDB" id="A0A0E0HR77"/>
<proteinExistence type="predicted"/>
<dbReference type="PROSITE" id="PS51746">
    <property type="entry name" value="PPM_2"/>
    <property type="match status" value="1"/>
</dbReference>
<protein>
    <recommendedName>
        <fullName evidence="1">protein-serine/threonine phosphatase</fullName>
        <ecNumber evidence="1">3.1.3.16</ecNumber>
    </recommendedName>
</protein>
<evidence type="ECO:0000256" key="2">
    <source>
        <dbReference type="ARBA" id="ARBA00022801"/>
    </source>
</evidence>
<accession>A0A0E0HR77</accession>